<reference evidence="1 2" key="1">
    <citation type="journal article" date="2015" name="Nature">
        <title>rRNA introns, odd ribosomes, and small enigmatic genomes across a large radiation of phyla.</title>
        <authorList>
            <person name="Brown C.T."/>
            <person name="Hug L.A."/>
            <person name="Thomas B.C."/>
            <person name="Sharon I."/>
            <person name="Castelle C.J."/>
            <person name="Singh A."/>
            <person name="Wilkins M.J."/>
            <person name="Williams K.H."/>
            <person name="Banfield J.F."/>
        </authorList>
    </citation>
    <scope>NUCLEOTIDE SEQUENCE [LARGE SCALE GENOMIC DNA]</scope>
</reference>
<accession>A0A0G0C1D7</accession>
<dbReference type="Proteomes" id="UP000034581">
    <property type="component" value="Unassembled WGS sequence"/>
</dbReference>
<name>A0A0G0C1D7_UNCC3</name>
<sequence length="143" mass="16799">MINIVLINMLKPAKTKIELTQKDLKHLFKLVILEKMILESLENSHNPENISLYQRLKTYFSTKTENLLSKEIAQFLEEYISYEDAQEVDMIIEEEKETILKVLKETEKKGVNLNVEDLFNQVNQKLNESGIIRVPFSKKKQND</sequence>
<comment type="caution">
    <text evidence="1">The sequence shown here is derived from an EMBL/GenBank/DDBJ whole genome shotgun (WGS) entry which is preliminary data.</text>
</comment>
<dbReference type="AlphaFoldDB" id="A0A0G0C1D7"/>
<evidence type="ECO:0000313" key="1">
    <source>
        <dbReference type="EMBL" id="KKP69891.1"/>
    </source>
</evidence>
<organism evidence="1 2">
    <name type="scientific">candidate division CPR3 bacterium GW2011_GWF2_35_18</name>
    <dbReference type="NCBI Taxonomy" id="1618350"/>
    <lineage>
        <taxon>Bacteria</taxon>
        <taxon>Bacteria division CPR3</taxon>
    </lineage>
</organism>
<dbReference type="EMBL" id="LBQB01000002">
    <property type="protein sequence ID" value="KKP69891.1"/>
    <property type="molecule type" value="Genomic_DNA"/>
</dbReference>
<protein>
    <submittedName>
        <fullName evidence="1">Uncharacterized protein</fullName>
    </submittedName>
</protein>
<proteinExistence type="predicted"/>
<dbReference type="STRING" id="1618350.UR67_C0002G0011"/>
<gene>
    <name evidence="1" type="ORF">UR67_C0002G0011</name>
</gene>
<evidence type="ECO:0000313" key="2">
    <source>
        <dbReference type="Proteomes" id="UP000034581"/>
    </source>
</evidence>